<evidence type="ECO:0000313" key="4">
    <source>
        <dbReference type="Proteomes" id="UP000653305"/>
    </source>
</evidence>
<name>A0A830CAQ9_9LAMI</name>
<dbReference type="Proteomes" id="UP000653305">
    <property type="component" value="Unassembled WGS sequence"/>
</dbReference>
<keyword evidence="4" id="KW-1185">Reference proteome</keyword>
<dbReference type="InterPro" id="IPR011205">
    <property type="entry name" value="UCP015417_vWA"/>
</dbReference>
<dbReference type="PANTHER" id="PTHR31373">
    <property type="entry name" value="OS06G0652100 PROTEIN"/>
    <property type="match status" value="1"/>
</dbReference>
<dbReference type="InterPro" id="IPR058580">
    <property type="entry name" value="DUF2828"/>
</dbReference>
<feature type="domain" description="DUF2828" evidence="2">
    <location>
        <begin position="10"/>
        <end position="136"/>
    </location>
</feature>
<reference evidence="3" key="1">
    <citation type="submission" date="2020-07" db="EMBL/GenBank/DDBJ databases">
        <title>Ethylene signaling mediates host invasion by parasitic plants.</title>
        <authorList>
            <person name="Yoshida S."/>
        </authorList>
    </citation>
    <scope>NUCLEOTIDE SEQUENCE</scope>
    <source>
        <strain evidence="3">Okayama</strain>
    </source>
</reference>
<dbReference type="Pfam" id="PF11443">
    <property type="entry name" value="DUF2828"/>
    <property type="match status" value="1"/>
</dbReference>
<dbReference type="PANTHER" id="PTHR31373:SF17">
    <property type="entry name" value="OS06G0652100 PROTEIN"/>
    <property type="match status" value="1"/>
</dbReference>
<dbReference type="OrthoDB" id="1716605at2759"/>
<feature type="compositionally biased region" description="Basic and acidic residues" evidence="1">
    <location>
        <begin position="7"/>
        <end position="23"/>
    </location>
</feature>
<feature type="region of interest" description="Disordered" evidence="1">
    <location>
        <begin position="1"/>
        <end position="46"/>
    </location>
</feature>
<evidence type="ECO:0000256" key="1">
    <source>
        <dbReference type="SAM" id="MobiDB-lite"/>
    </source>
</evidence>
<proteinExistence type="predicted"/>
<organism evidence="3 4">
    <name type="scientific">Phtheirospermum japonicum</name>
    <dbReference type="NCBI Taxonomy" id="374723"/>
    <lineage>
        <taxon>Eukaryota</taxon>
        <taxon>Viridiplantae</taxon>
        <taxon>Streptophyta</taxon>
        <taxon>Embryophyta</taxon>
        <taxon>Tracheophyta</taxon>
        <taxon>Spermatophyta</taxon>
        <taxon>Magnoliopsida</taxon>
        <taxon>eudicotyledons</taxon>
        <taxon>Gunneridae</taxon>
        <taxon>Pentapetalae</taxon>
        <taxon>asterids</taxon>
        <taxon>lamiids</taxon>
        <taxon>Lamiales</taxon>
        <taxon>Orobanchaceae</taxon>
        <taxon>Orobanchaceae incertae sedis</taxon>
        <taxon>Phtheirospermum</taxon>
    </lineage>
</organism>
<dbReference type="AlphaFoldDB" id="A0A830CAQ9"/>
<gene>
    <name evidence="3" type="ORF">PHJA_001771700</name>
</gene>
<evidence type="ECO:0000259" key="2">
    <source>
        <dbReference type="Pfam" id="PF11443"/>
    </source>
</evidence>
<accession>A0A830CAQ9</accession>
<sequence length="145" mass="16485">MQAVKKSTKEAREQRKQLKETRKLYGRGSGGRGGYGRGVYGGKRRIGGGFSRGDRVCRGMVGGVRNTDIFKKNNQPKLSHEEKRVERAKKAFERFNRDSDFKFLHDRVSDYFAECLRSDMKMLESGRLNKISLAAKMVSFSGLVL</sequence>
<comment type="caution">
    <text evidence="3">The sequence shown here is derived from an EMBL/GenBank/DDBJ whole genome shotgun (WGS) entry which is preliminary data.</text>
</comment>
<feature type="compositionally biased region" description="Gly residues" evidence="1">
    <location>
        <begin position="27"/>
        <end position="46"/>
    </location>
</feature>
<evidence type="ECO:0000313" key="3">
    <source>
        <dbReference type="EMBL" id="GFP96276.1"/>
    </source>
</evidence>
<dbReference type="EMBL" id="BMAC01000429">
    <property type="protein sequence ID" value="GFP96276.1"/>
    <property type="molecule type" value="Genomic_DNA"/>
</dbReference>
<protein>
    <recommendedName>
        <fullName evidence="2">DUF2828 domain-containing protein</fullName>
    </recommendedName>
</protein>